<accession>A0A1Q2GTZ7</accession>
<dbReference type="KEGG" id="paln:B0W48_01500"/>
<sequence>MKTLTFALLALSSASLNVFADTTFSASTMALKENEKVSFERAEINMEERQGVLVNTATTYYSPKVWINGRLEPFFVGSTNGNQFCEERGHNQEISGSTITCGEDESAYGDFDWYNQSWDMKSTGSKNQCYQLYATIKCQ</sequence>
<evidence type="ECO:0000313" key="2">
    <source>
        <dbReference type="EMBL" id="AQP98586.1"/>
    </source>
</evidence>
<dbReference type="Proteomes" id="UP000188243">
    <property type="component" value="Chromosome"/>
</dbReference>
<dbReference type="EMBL" id="CP019628">
    <property type="protein sequence ID" value="AQP98586.1"/>
    <property type="molecule type" value="Genomic_DNA"/>
</dbReference>
<keyword evidence="1" id="KW-0732">Signal</keyword>
<reference evidence="2 3" key="1">
    <citation type="submission" date="2017-02" db="EMBL/GenBank/DDBJ databases">
        <title>Complete genome sequence of the cold-active Pseudoalteromonas aliena strain EH1 isolated from Arctic seawater.</title>
        <authorList>
            <person name="Kim E."/>
            <person name="Heo E."/>
            <person name="Kim H."/>
            <person name="Kim D."/>
        </authorList>
    </citation>
    <scope>NUCLEOTIDE SEQUENCE [LARGE SCALE GENOMIC DNA]</scope>
    <source>
        <strain evidence="2 3">EH1</strain>
    </source>
</reference>
<gene>
    <name evidence="2" type="ORF">B0W48_01500</name>
</gene>
<name>A0A1Q2GTZ7_9GAMM</name>
<feature type="signal peptide" evidence="1">
    <location>
        <begin position="1"/>
        <end position="20"/>
    </location>
</feature>
<protein>
    <submittedName>
        <fullName evidence="2">Uncharacterized protein</fullName>
    </submittedName>
</protein>
<proteinExistence type="predicted"/>
<dbReference type="RefSeq" id="WP_077535315.1">
    <property type="nucleotide sequence ID" value="NZ_CANLYY010000020.1"/>
</dbReference>
<feature type="chain" id="PRO_5010308384" evidence="1">
    <location>
        <begin position="21"/>
        <end position="139"/>
    </location>
</feature>
<organism evidence="2 3">
    <name type="scientific">Pseudoalteromonas aliena</name>
    <dbReference type="NCBI Taxonomy" id="247523"/>
    <lineage>
        <taxon>Bacteria</taxon>
        <taxon>Pseudomonadati</taxon>
        <taxon>Pseudomonadota</taxon>
        <taxon>Gammaproteobacteria</taxon>
        <taxon>Alteromonadales</taxon>
        <taxon>Pseudoalteromonadaceae</taxon>
        <taxon>Pseudoalteromonas</taxon>
    </lineage>
</organism>
<evidence type="ECO:0000256" key="1">
    <source>
        <dbReference type="SAM" id="SignalP"/>
    </source>
</evidence>
<dbReference type="AlphaFoldDB" id="A0A1Q2GTZ7"/>
<evidence type="ECO:0000313" key="3">
    <source>
        <dbReference type="Proteomes" id="UP000188243"/>
    </source>
</evidence>